<dbReference type="InterPro" id="IPR001810">
    <property type="entry name" value="F-box_dom"/>
</dbReference>
<dbReference type="SUPFAM" id="SSF51197">
    <property type="entry name" value="Clavaminate synthase-like"/>
    <property type="match status" value="1"/>
</dbReference>
<sequence>MRDVVSKGERNLYGVKPEGHRFALDGKEDWDLVLDKGKGWGAQSLGKLANDELWLLILSMLDVKSLARMSCVSRVVFVFCSADHLWKDLALKRWRENGFLRRFDFLGSWRQTVLKFKKQLYRPKAIVLSDTLFRPWQYGTAEVDARWLRREEVETLDASKCTVDDFVQRFEIPNKPVLIHTALAQALAGIQELGGHPHRADDMYHFRVGPVNMRLCDFLDYAERQTEESPLYLFDCKFVERAWSTGNDFRVPELFRNTKENGERDLLAYMGHDRRPDYRWLIAGAARSGSKWHIDPNGTHAWNGVVSGCKRWLMFPPGHPPPGVTPSADGAEVTQPVSLMEWFVNFYHIEAAPVEFTARSGDLVFVPSRWWHCVLNLEACVAVTQNYIARSNLASALRFMRDTPENVSGLADHRSRAALYRDFREALRLHHPDLLDAFDDNEAKLAKDRELREEMHNDTTFSFEFF</sequence>
<protein>
    <submittedName>
        <fullName evidence="2">F-box protein At5g06550</fullName>
    </submittedName>
</protein>
<dbReference type="Pfam" id="PF02373">
    <property type="entry name" value="JmjC"/>
    <property type="match status" value="1"/>
</dbReference>
<dbReference type="InterPro" id="IPR003347">
    <property type="entry name" value="JmjC_dom"/>
</dbReference>
<keyword evidence="3" id="KW-1185">Reference proteome</keyword>
<dbReference type="InterPro" id="IPR036047">
    <property type="entry name" value="F-box-like_dom_sf"/>
</dbReference>
<accession>A0ABP0HJQ0</accession>
<proteinExistence type="predicted"/>
<organism evidence="2 3">
    <name type="scientific">Durusdinium trenchii</name>
    <dbReference type="NCBI Taxonomy" id="1381693"/>
    <lineage>
        <taxon>Eukaryota</taxon>
        <taxon>Sar</taxon>
        <taxon>Alveolata</taxon>
        <taxon>Dinophyceae</taxon>
        <taxon>Suessiales</taxon>
        <taxon>Symbiodiniaceae</taxon>
        <taxon>Durusdinium</taxon>
    </lineage>
</organism>
<dbReference type="Gene3D" id="1.20.1280.50">
    <property type="match status" value="1"/>
</dbReference>
<dbReference type="InterPro" id="IPR050910">
    <property type="entry name" value="JMJD6_ArgDemeth/LysHydrox"/>
</dbReference>
<dbReference type="SUPFAM" id="SSF81383">
    <property type="entry name" value="F-box domain"/>
    <property type="match status" value="1"/>
</dbReference>
<dbReference type="PROSITE" id="PS51184">
    <property type="entry name" value="JMJC"/>
    <property type="match status" value="1"/>
</dbReference>
<name>A0ABP0HJQ0_9DINO</name>
<evidence type="ECO:0000313" key="3">
    <source>
        <dbReference type="Proteomes" id="UP001642464"/>
    </source>
</evidence>
<dbReference type="EMBL" id="CAXAMM010001016">
    <property type="protein sequence ID" value="CAK8990003.1"/>
    <property type="molecule type" value="Genomic_DNA"/>
</dbReference>
<dbReference type="PANTHER" id="PTHR12480:SF21">
    <property type="entry name" value="JMJC DOMAIN-CONTAINING PROTEIN 8"/>
    <property type="match status" value="1"/>
</dbReference>
<feature type="domain" description="JmjC" evidence="1">
    <location>
        <begin position="240"/>
        <end position="404"/>
    </location>
</feature>
<dbReference type="PANTHER" id="PTHR12480">
    <property type="entry name" value="ARGININE DEMETHYLASE AND LYSYL-HYDROXYLASE JMJD"/>
    <property type="match status" value="1"/>
</dbReference>
<dbReference type="Gene3D" id="2.60.120.650">
    <property type="entry name" value="Cupin"/>
    <property type="match status" value="1"/>
</dbReference>
<dbReference type="SMART" id="SM00558">
    <property type="entry name" value="JmjC"/>
    <property type="match status" value="1"/>
</dbReference>
<dbReference type="Pfam" id="PF12937">
    <property type="entry name" value="F-box-like"/>
    <property type="match status" value="1"/>
</dbReference>
<comment type="caution">
    <text evidence="2">The sequence shown here is derived from an EMBL/GenBank/DDBJ whole genome shotgun (WGS) entry which is preliminary data.</text>
</comment>
<gene>
    <name evidence="2" type="ORF">SCF082_LOCUS2069</name>
</gene>
<reference evidence="2 3" key="1">
    <citation type="submission" date="2024-02" db="EMBL/GenBank/DDBJ databases">
        <authorList>
            <person name="Chen Y."/>
            <person name="Shah S."/>
            <person name="Dougan E. K."/>
            <person name="Thang M."/>
            <person name="Chan C."/>
        </authorList>
    </citation>
    <scope>NUCLEOTIDE SEQUENCE [LARGE SCALE GENOMIC DNA]</scope>
</reference>
<evidence type="ECO:0000313" key="2">
    <source>
        <dbReference type="EMBL" id="CAK8990003.1"/>
    </source>
</evidence>
<dbReference type="Proteomes" id="UP001642464">
    <property type="component" value="Unassembled WGS sequence"/>
</dbReference>
<evidence type="ECO:0000259" key="1">
    <source>
        <dbReference type="PROSITE" id="PS51184"/>
    </source>
</evidence>